<feature type="compositionally biased region" description="Low complexity" evidence="1">
    <location>
        <begin position="58"/>
        <end position="80"/>
    </location>
</feature>
<gene>
    <name evidence="2" type="ORF">Scep_001417</name>
</gene>
<dbReference type="Proteomes" id="UP001419268">
    <property type="component" value="Unassembled WGS sequence"/>
</dbReference>
<feature type="region of interest" description="Disordered" evidence="1">
    <location>
        <begin position="1"/>
        <end position="152"/>
    </location>
</feature>
<proteinExistence type="predicted"/>
<organism evidence="2 3">
    <name type="scientific">Stephania cephalantha</name>
    <dbReference type="NCBI Taxonomy" id="152367"/>
    <lineage>
        <taxon>Eukaryota</taxon>
        <taxon>Viridiplantae</taxon>
        <taxon>Streptophyta</taxon>
        <taxon>Embryophyta</taxon>
        <taxon>Tracheophyta</taxon>
        <taxon>Spermatophyta</taxon>
        <taxon>Magnoliopsida</taxon>
        <taxon>Ranunculales</taxon>
        <taxon>Menispermaceae</taxon>
        <taxon>Menispermoideae</taxon>
        <taxon>Cissampelideae</taxon>
        <taxon>Stephania</taxon>
    </lineage>
</organism>
<evidence type="ECO:0000313" key="3">
    <source>
        <dbReference type="Proteomes" id="UP001419268"/>
    </source>
</evidence>
<evidence type="ECO:0000256" key="1">
    <source>
        <dbReference type="SAM" id="MobiDB-lite"/>
    </source>
</evidence>
<feature type="compositionally biased region" description="Polar residues" evidence="1">
    <location>
        <begin position="104"/>
        <end position="116"/>
    </location>
</feature>
<name>A0AAP0Q7Q0_9MAGN</name>
<keyword evidence="3" id="KW-1185">Reference proteome</keyword>
<feature type="compositionally biased region" description="Basic and acidic residues" evidence="1">
    <location>
        <begin position="121"/>
        <end position="132"/>
    </location>
</feature>
<dbReference type="AlphaFoldDB" id="A0AAP0Q7Q0"/>
<sequence length="179" mass="19640">MREEREKKIGEERERGLVRREGAPARKDGSKRLRREQARRRCGRRGSSRRTALARTGSDSNSRRGSSSSCSRAMAATAGCGSSGGVGVSTADELQQRHEGGSRNGYSSAVATLQRNGSGDGRQRRGSGDGRQRRCTATAEGGGRQRQRRGEWRGATVRWRVVGPIDPRREARLRRSSTT</sequence>
<protein>
    <submittedName>
        <fullName evidence="2">Uncharacterized protein</fullName>
    </submittedName>
</protein>
<dbReference type="EMBL" id="JBBNAG010000001">
    <property type="protein sequence ID" value="KAK9166226.1"/>
    <property type="molecule type" value="Genomic_DNA"/>
</dbReference>
<feature type="compositionally biased region" description="Basic residues" evidence="1">
    <location>
        <begin position="32"/>
        <end position="48"/>
    </location>
</feature>
<accession>A0AAP0Q7Q0</accession>
<comment type="caution">
    <text evidence="2">The sequence shown here is derived from an EMBL/GenBank/DDBJ whole genome shotgun (WGS) entry which is preliminary data.</text>
</comment>
<evidence type="ECO:0000313" key="2">
    <source>
        <dbReference type="EMBL" id="KAK9166226.1"/>
    </source>
</evidence>
<feature type="compositionally biased region" description="Basic and acidic residues" evidence="1">
    <location>
        <begin position="1"/>
        <end position="31"/>
    </location>
</feature>
<reference evidence="2 3" key="1">
    <citation type="submission" date="2024-01" db="EMBL/GenBank/DDBJ databases">
        <title>Genome assemblies of Stephania.</title>
        <authorList>
            <person name="Yang L."/>
        </authorList>
    </citation>
    <scope>NUCLEOTIDE SEQUENCE [LARGE SCALE GENOMIC DNA]</scope>
    <source>
        <strain evidence="2">JXDWG</strain>
        <tissue evidence="2">Leaf</tissue>
    </source>
</reference>